<sequence>MKYLLQNHLIPQVTYSKLLLKRPTMMLRAQSELSSRAQSLQNNFSKIFMKRKL</sequence>
<reference evidence="1 2" key="1">
    <citation type="submission" date="2018-11" db="EMBL/GenBank/DDBJ databases">
        <authorList>
            <consortium name="Pathogen Informatics"/>
        </authorList>
    </citation>
    <scope>NUCLEOTIDE SEQUENCE [LARGE SCALE GENOMIC DNA]</scope>
</reference>
<organism evidence="1 2">
    <name type="scientific">Strongylus vulgaris</name>
    <name type="common">Blood worm</name>
    <dbReference type="NCBI Taxonomy" id="40348"/>
    <lineage>
        <taxon>Eukaryota</taxon>
        <taxon>Metazoa</taxon>
        <taxon>Ecdysozoa</taxon>
        <taxon>Nematoda</taxon>
        <taxon>Chromadorea</taxon>
        <taxon>Rhabditida</taxon>
        <taxon>Rhabditina</taxon>
        <taxon>Rhabditomorpha</taxon>
        <taxon>Strongyloidea</taxon>
        <taxon>Strongylidae</taxon>
        <taxon>Strongylus</taxon>
    </lineage>
</organism>
<dbReference type="AlphaFoldDB" id="A0A3P7L0Z5"/>
<dbReference type="Proteomes" id="UP000270094">
    <property type="component" value="Unassembled WGS sequence"/>
</dbReference>
<name>A0A3P7L0Z5_STRVU</name>
<protein>
    <submittedName>
        <fullName evidence="1">Uncharacterized protein</fullName>
    </submittedName>
</protein>
<accession>A0A3P7L0Z5</accession>
<keyword evidence="2" id="KW-1185">Reference proteome</keyword>
<proteinExistence type="predicted"/>
<dbReference type="EMBL" id="UYYB01028769">
    <property type="protein sequence ID" value="VDM73082.1"/>
    <property type="molecule type" value="Genomic_DNA"/>
</dbReference>
<gene>
    <name evidence="1" type="ORF">SVUK_LOCUS8080</name>
</gene>
<evidence type="ECO:0000313" key="2">
    <source>
        <dbReference type="Proteomes" id="UP000270094"/>
    </source>
</evidence>
<evidence type="ECO:0000313" key="1">
    <source>
        <dbReference type="EMBL" id="VDM73082.1"/>
    </source>
</evidence>